<dbReference type="Proteomes" id="UP001367508">
    <property type="component" value="Unassembled WGS sequence"/>
</dbReference>
<feature type="region of interest" description="Disordered" evidence="1">
    <location>
        <begin position="1"/>
        <end position="34"/>
    </location>
</feature>
<evidence type="ECO:0000313" key="2">
    <source>
        <dbReference type="EMBL" id="KAK7345823.1"/>
    </source>
</evidence>
<dbReference type="EMBL" id="JAYMYQ010000003">
    <property type="protein sequence ID" value="KAK7345823.1"/>
    <property type="molecule type" value="Genomic_DNA"/>
</dbReference>
<organism evidence="2 3">
    <name type="scientific">Canavalia gladiata</name>
    <name type="common">Sword bean</name>
    <name type="synonym">Dolichos gladiatus</name>
    <dbReference type="NCBI Taxonomy" id="3824"/>
    <lineage>
        <taxon>Eukaryota</taxon>
        <taxon>Viridiplantae</taxon>
        <taxon>Streptophyta</taxon>
        <taxon>Embryophyta</taxon>
        <taxon>Tracheophyta</taxon>
        <taxon>Spermatophyta</taxon>
        <taxon>Magnoliopsida</taxon>
        <taxon>eudicotyledons</taxon>
        <taxon>Gunneridae</taxon>
        <taxon>Pentapetalae</taxon>
        <taxon>rosids</taxon>
        <taxon>fabids</taxon>
        <taxon>Fabales</taxon>
        <taxon>Fabaceae</taxon>
        <taxon>Papilionoideae</taxon>
        <taxon>50 kb inversion clade</taxon>
        <taxon>NPAAA clade</taxon>
        <taxon>indigoferoid/millettioid clade</taxon>
        <taxon>Phaseoleae</taxon>
        <taxon>Canavalia</taxon>
    </lineage>
</organism>
<gene>
    <name evidence="2" type="ORF">VNO77_16435</name>
</gene>
<dbReference type="AlphaFoldDB" id="A0AAN9M5I1"/>
<reference evidence="2 3" key="1">
    <citation type="submission" date="2024-01" db="EMBL/GenBank/DDBJ databases">
        <title>The genomes of 5 underutilized Papilionoideae crops provide insights into root nodulation and disease resistanc.</title>
        <authorList>
            <person name="Jiang F."/>
        </authorList>
    </citation>
    <scope>NUCLEOTIDE SEQUENCE [LARGE SCALE GENOMIC DNA]</scope>
    <source>
        <strain evidence="2">LVBAO_FW01</strain>
        <tissue evidence="2">Leaves</tissue>
    </source>
</reference>
<protein>
    <submittedName>
        <fullName evidence="2">Uncharacterized protein</fullName>
    </submittedName>
</protein>
<name>A0AAN9M5I1_CANGL</name>
<proteinExistence type="predicted"/>
<feature type="compositionally biased region" description="Basic residues" evidence="1">
    <location>
        <begin position="1"/>
        <end position="17"/>
    </location>
</feature>
<keyword evidence="3" id="KW-1185">Reference proteome</keyword>
<evidence type="ECO:0000313" key="3">
    <source>
        <dbReference type="Proteomes" id="UP001367508"/>
    </source>
</evidence>
<comment type="caution">
    <text evidence="2">The sequence shown here is derived from an EMBL/GenBank/DDBJ whole genome shotgun (WGS) entry which is preliminary data.</text>
</comment>
<sequence length="85" mass="9399">MKPKQSQRAGIRRIRRRLSLESPRSKSVSIERAAGPMSSTVVRRALGSGQQGTQVDKEKKIIALFPCNIKSNGSVFPSHAFLKHV</sequence>
<evidence type="ECO:0000256" key="1">
    <source>
        <dbReference type="SAM" id="MobiDB-lite"/>
    </source>
</evidence>
<accession>A0AAN9M5I1</accession>